<evidence type="ECO:0000256" key="5">
    <source>
        <dbReference type="ARBA" id="ARBA00022679"/>
    </source>
</evidence>
<evidence type="ECO:0000259" key="12">
    <source>
        <dbReference type="Pfam" id="PF06974"/>
    </source>
</evidence>
<proteinExistence type="inferred from homology"/>
<evidence type="ECO:0000256" key="2">
    <source>
        <dbReference type="ARBA" id="ARBA00004586"/>
    </source>
</evidence>
<sequence length="484" mass="54743">MEEDDEPVSPTGQYFSSSVLNVTVLVVFDSAVPVDDSHAVWALENIFLPLNPRFSSIMVGEEDGVQKWRKVEVKVEEHVKVPVFPQGLEKYDECLQEYITKLSVEPLPFSRPLWDINIIKYPTSTAAGNLLFRLHHALGDGFSLMAALFAYLKRADDPSLPLTFPSSDDDKKAEKRQRKRWSLFHDFLRFSSACVNTVGDFGWSLMKSTVLEDSVSSIRTGVAPFVESKPITLSYITFSLDDIKRIKEKVNVSVNDVLVGMIFHGLHLYMQEADPWSNNKSSPQVTALVLLNTRAITSYKSMEEMIKPNSKARWGNQFAFLHIPIPSFDNNEKKKNNNPFHFVLQAKKYIRAKRFSFGMHLTGALLEIIRMLKGPQAASSYTRKTLINSSLAISNIIGPMEQVQLHGHPISGFHFMMFGNPQSLTISILSYMGNVRVAFGAEKGFIDSQLLVSCMEKSFEMLYEATVVNKEDQAYRHELHAKQT</sequence>
<comment type="subcellular location">
    <subcellularLocation>
        <location evidence="1">Cell membrane</location>
        <topology evidence="1">Single-pass membrane protein</topology>
    </subcellularLocation>
    <subcellularLocation>
        <location evidence="2">Endoplasmic reticulum membrane</location>
    </subcellularLocation>
</comment>
<keyword evidence="6" id="KW-0256">Endoplasmic reticulum</keyword>
<dbReference type="Pfam" id="PF03007">
    <property type="entry name" value="WS_DGAT_cat"/>
    <property type="match status" value="1"/>
</dbReference>
<keyword evidence="7" id="KW-0012">Acyltransferase</keyword>
<comment type="catalytic activity">
    <reaction evidence="9">
        <text>a long chain fatty alcohol + a fatty acyl-CoA = a long-chain alcohol wax ester + CoA</text>
        <dbReference type="Rhea" id="RHEA:38443"/>
        <dbReference type="ChEBI" id="CHEBI:17135"/>
        <dbReference type="ChEBI" id="CHEBI:57287"/>
        <dbReference type="ChEBI" id="CHEBI:77636"/>
        <dbReference type="ChEBI" id="CHEBI:235323"/>
        <dbReference type="EC" id="2.3.1.75"/>
    </reaction>
</comment>
<evidence type="ECO:0000256" key="3">
    <source>
        <dbReference type="ARBA" id="ARBA00004771"/>
    </source>
</evidence>
<comment type="similarity">
    <text evidence="8">In the N-terminal section; belongs to the long-chain O-acyltransferase family.</text>
</comment>
<name>A0A9D5H8B1_9LILI</name>
<evidence type="ECO:0000256" key="4">
    <source>
        <dbReference type="ARBA" id="ARBA00005189"/>
    </source>
</evidence>
<dbReference type="InterPro" id="IPR009721">
    <property type="entry name" value="O-acyltransferase_WSD1_C"/>
</dbReference>
<evidence type="ECO:0000259" key="11">
    <source>
        <dbReference type="Pfam" id="PF03007"/>
    </source>
</evidence>
<dbReference type="InterPro" id="IPR004255">
    <property type="entry name" value="O-acyltransferase_WSD1_N"/>
</dbReference>
<comment type="pathway">
    <text evidence="3">Glycerolipid metabolism; triacylglycerol biosynthesis.</text>
</comment>
<dbReference type="InterPro" id="IPR045034">
    <property type="entry name" value="O-acyltransferase_WSD1-like"/>
</dbReference>
<protein>
    <recommendedName>
        <fullName evidence="15">Diacylglycerol O-acyltransferase</fullName>
    </recommendedName>
</protein>
<feature type="domain" description="O-acyltransferase WSD1-like N-terminal" evidence="11">
    <location>
        <begin position="66"/>
        <end position="257"/>
    </location>
</feature>
<organism evidence="13 14">
    <name type="scientific">Dioscorea zingiberensis</name>
    <dbReference type="NCBI Taxonomy" id="325984"/>
    <lineage>
        <taxon>Eukaryota</taxon>
        <taxon>Viridiplantae</taxon>
        <taxon>Streptophyta</taxon>
        <taxon>Embryophyta</taxon>
        <taxon>Tracheophyta</taxon>
        <taxon>Spermatophyta</taxon>
        <taxon>Magnoliopsida</taxon>
        <taxon>Liliopsida</taxon>
        <taxon>Dioscoreales</taxon>
        <taxon>Dioscoreaceae</taxon>
        <taxon>Dioscorea</taxon>
    </lineage>
</organism>
<feature type="domain" description="O-acyltransferase WSD1 C-terminal" evidence="12">
    <location>
        <begin position="314"/>
        <end position="462"/>
    </location>
</feature>
<dbReference type="PANTHER" id="PTHR31650">
    <property type="entry name" value="O-ACYLTRANSFERASE (WSD1-LIKE) FAMILY PROTEIN"/>
    <property type="match status" value="1"/>
</dbReference>
<evidence type="ECO:0000256" key="9">
    <source>
        <dbReference type="ARBA" id="ARBA00047604"/>
    </source>
</evidence>
<dbReference type="GO" id="GO:0004144">
    <property type="term" value="F:diacylglycerol O-acyltransferase activity"/>
    <property type="evidence" value="ECO:0007669"/>
    <property type="project" value="UniProtKB-EC"/>
</dbReference>
<accession>A0A9D5H8B1</accession>
<comment type="pathway">
    <text evidence="4">Lipid metabolism.</text>
</comment>
<keyword evidence="5" id="KW-0808">Transferase</keyword>
<dbReference type="GO" id="GO:0005789">
    <property type="term" value="C:endoplasmic reticulum membrane"/>
    <property type="evidence" value="ECO:0007669"/>
    <property type="project" value="UniProtKB-SubCell"/>
</dbReference>
<evidence type="ECO:0000256" key="10">
    <source>
        <dbReference type="ARBA" id="ARBA00048109"/>
    </source>
</evidence>
<dbReference type="AlphaFoldDB" id="A0A9D5H8B1"/>
<dbReference type="Pfam" id="PF06974">
    <property type="entry name" value="WS_DGAT_C"/>
    <property type="match status" value="1"/>
</dbReference>
<comment type="catalytic activity">
    <reaction evidence="10">
        <text>an acyl-CoA + a 1,2-diacyl-sn-glycerol = a triacyl-sn-glycerol + CoA</text>
        <dbReference type="Rhea" id="RHEA:10868"/>
        <dbReference type="ChEBI" id="CHEBI:17815"/>
        <dbReference type="ChEBI" id="CHEBI:57287"/>
        <dbReference type="ChEBI" id="CHEBI:58342"/>
        <dbReference type="ChEBI" id="CHEBI:64615"/>
        <dbReference type="EC" id="2.3.1.20"/>
    </reaction>
</comment>
<evidence type="ECO:0008006" key="15">
    <source>
        <dbReference type="Google" id="ProtNLM"/>
    </source>
</evidence>
<evidence type="ECO:0000313" key="14">
    <source>
        <dbReference type="Proteomes" id="UP001085076"/>
    </source>
</evidence>
<dbReference type="GO" id="GO:0047196">
    <property type="term" value="F:long-chain-alcohol O-fatty-acyltransferase activity"/>
    <property type="evidence" value="ECO:0007669"/>
    <property type="project" value="UniProtKB-EC"/>
</dbReference>
<keyword evidence="14" id="KW-1185">Reference proteome</keyword>
<dbReference type="OrthoDB" id="619536at2759"/>
<dbReference type="GO" id="GO:0005886">
    <property type="term" value="C:plasma membrane"/>
    <property type="evidence" value="ECO:0007669"/>
    <property type="project" value="UniProtKB-SubCell"/>
</dbReference>
<evidence type="ECO:0000313" key="13">
    <source>
        <dbReference type="EMBL" id="KAJ0966872.1"/>
    </source>
</evidence>
<reference evidence="13" key="2">
    <citation type="journal article" date="2022" name="Hortic Res">
        <title>The genome of Dioscorea zingiberensis sheds light on the biosynthesis, origin and evolution of the medicinally important diosgenin saponins.</title>
        <authorList>
            <person name="Li Y."/>
            <person name="Tan C."/>
            <person name="Li Z."/>
            <person name="Guo J."/>
            <person name="Li S."/>
            <person name="Chen X."/>
            <person name="Wang C."/>
            <person name="Dai X."/>
            <person name="Yang H."/>
            <person name="Song W."/>
            <person name="Hou L."/>
            <person name="Xu J."/>
            <person name="Tong Z."/>
            <person name="Xu A."/>
            <person name="Yuan X."/>
            <person name="Wang W."/>
            <person name="Yang Q."/>
            <person name="Chen L."/>
            <person name="Sun Z."/>
            <person name="Wang K."/>
            <person name="Pan B."/>
            <person name="Chen J."/>
            <person name="Bao Y."/>
            <person name="Liu F."/>
            <person name="Qi X."/>
            <person name="Gang D.R."/>
            <person name="Wen J."/>
            <person name="Li J."/>
        </authorList>
    </citation>
    <scope>NUCLEOTIDE SEQUENCE</scope>
    <source>
        <strain evidence="13">Dzin_1.0</strain>
    </source>
</reference>
<comment type="caution">
    <text evidence="13">The sequence shown here is derived from an EMBL/GenBank/DDBJ whole genome shotgun (WGS) entry which is preliminary data.</text>
</comment>
<evidence type="ECO:0000256" key="8">
    <source>
        <dbReference type="ARBA" id="ARBA00024360"/>
    </source>
</evidence>
<evidence type="ECO:0000256" key="1">
    <source>
        <dbReference type="ARBA" id="ARBA00004162"/>
    </source>
</evidence>
<dbReference type="Proteomes" id="UP001085076">
    <property type="component" value="Miscellaneous, Linkage group lg07"/>
</dbReference>
<evidence type="ECO:0000256" key="7">
    <source>
        <dbReference type="ARBA" id="ARBA00023315"/>
    </source>
</evidence>
<evidence type="ECO:0000256" key="6">
    <source>
        <dbReference type="ARBA" id="ARBA00022824"/>
    </source>
</evidence>
<dbReference type="PANTHER" id="PTHR31650:SF34">
    <property type="entry name" value="O-ACYLTRANSFERASE WSD1-LIKE ISOFORM X1"/>
    <property type="match status" value="1"/>
</dbReference>
<dbReference type="EMBL" id="JAGGNH010000007">
    <property type="protein sequence ID" value="KAJ0966872.1"/>
    <property type="molecule type" value="Genomic_DNA"/>
</dbReference>
<reference evidence="13" key="1">
    <citation type="submission" date="2021-03" db="EMBL/GenBank/DDBJ databases">
        <authorList>
            <person name="Li Z."/>
            <person name="Yang C."/>
        </authorList>
    </citation>
    <scope>NUCLEOTIDE SEQUENCE</scope>
    <source>
        <strain evidence="13">Dzin_1.0</strain>
        <tissue evidence="13">Leaf</tissue>
    </source>
</reference>
<dbReference type="GO" id="GO:0019432">
    <property type="term" value="P:triglyceride biosynthetic process"/>
    <property type="evidence" value="ECO:0007669"/>
    <property type="project" value="TreeGrafter"/>
</dbReference>
<gene>
    <name evidence="13" type="ORF">J5N97_023789</name>
</gene>